<evidence type="ECO:0000259" key="3">
    <source>
        <dbReference type="Pfam" id="PF13556"/>
    </source>
</evidence>
<feature type="compositionally biased region" description="Basic and acidic residues" evidence="1">
    <location>
        <begin position="1"/>
        <end position="17"/>
    </location>
</feature>
<dbReference type="InterPro" id="IPR012914">
    <property type="entry name" value="PucR_dom"/>
</dbReference>
<evidence type="ECO:0000313" key="5">
    <source>
        <dbReference type="Proteomes" id="UP001630303"/>
    </source>
</evidence>
<accession>A0ABW9GIV4</accession>
<reference evidence="4 5" key="1">
    <citation type="submission" date="2023-03" db="EMBL/GenBank/DDBJ databases">
        <title>MT1 and MT2 Draft Genomes of Novel Species.</title>
        <authorList>
            <person name="Venkateswaran K."/>
        </authorList>
    </citation>
    <scope>NUCLEOTIDE SEQUENCE [LARGE SCALE GENOMIC DNA]</scope>
    <source>
        <strain evidence="4 5">IF8SW-P5</strain>
    </source>
</reference>
<dbReference type="Pfam" id="PF13556">
    <property type="entry name" value="HTH_30"/>
    <property type="match status" value="1"/>
</dbReference>
<protein>
    <submittedName>
        <fullName evidence="4">PucR family transcriptional regulator ligand-binding domain-containing protein</fullName>
    </submittedName>
</protein>
<dbReference type="InterPro" id="IPR025736">
    <property type="entry name" value="PucR_C-HTH_dom"/>
</dbReference>
<feature type="domain" description="Purine catabolism PurC-like" evidence="2">
    <location>
        <begin position="31"/>
        <end position="152"/>
    </location>
</feature>
<proteinExistence type="predicted"/>
<feature type="domain" description="PucR C-terminal helix-turn-helix" evidence="3">
    <location>
        <begin position="480"/>
        <end position="537"/>
    </location>
</feature>
<gene>
    <name evidence="4" type="ORF">P5G46_13885</name>
</gene>
<dbReference type="EMBL" id="JAROCE010000005">
    <property type="protein sequence ID" value="MFM2721605.1"/>
    <property type="molecule type" value="Genomic_DNA"/>
</dbReference>
<dbReference type="InterPro" id="IPR051448">
    <property type="entry name" value="CdaR-like_regulators"/>
</dbReference>
<dbReference type="PANTHER" id="PTHR33744:SF1">
    <property type="entry name" value="DNA-BINDING TRANSCRIPTIONAL ACTIVATOR ADER"/>
    <property type="match status" value="1"/>
</dbReference>
<evidence type="ECO:0000256" key="1">
    <source>
        <dbReference type="SAM" id="MobiDB-lite"/>
    </source>
</evidence>
<organism evidence="4 5">
    <name type="scientific">Microbacterium mcarthurae</name>
    <dbReference type="NCBI Taxonomy" id="3035918"/>
    <lineage>
        <taxon>Bacteria</taxon>
        <taxon>Bacillati</taxon>
        <taxon>Actinomycetota</taxon>
        <taxon>Actinomycetes</taxon>
        <taxon>Micrococcales</taxon>
        <taxon>Microbacteriaceae</taxon>
        <taxon>Microbacterium</taxon>
    </lineage>
</organism>
<dbReference type="Proteomes" id="UP001630303">
    <property type="component" value="Unassembled WGS sequence"/>
</dbReference>
<dbReference type="PANTHER" id="PTHR33744">
    <property type="entry name" value="CARBOHYDRATE DIACID REGULATOR"/>
    <property type="match status" value="1"/>
</dbReference>
<dbReference type="InterPro" id="IPR042070">
    <property type="entry name" value="PucR_C-HTH_sf"/>
</dbReference>
<sequence>MADRREDGRSRTDRPDAPDALLERGLPPLAEVLESSALSAGAPEVLVGGAALSAPVRWVHVSDSPGVARLLEGGELLLTTASAWPAEPAELRALVGEFVRAGLVGVVIELGAHYRYVPAVVVEAASAAGLALIALHREIKFVSVTEEVHRRIIDDQTAALRARDDVRTLFTSLALRGAPADYIVERLAHTLRAPVVLESLAHEVIVAGLADADPAVLRDWQERSRRLGDDGDDGRSIVPVEARGIRWATLVALAGPGHPAGRRAVLEQGATALALGRLADPDGDDWARLGRRRLMDALLGGRYGSADEVAALLGAARIDLPGTALLGLAIDGAAAEDVEAAADVVGGRALCGSPRGADERAAGWMPVLVAVPSATAFAGAAADRFHARLRGDGPPPRVSVGPRVEGAPAEDAVPRVLDSLEQALDLAEVGDLREGAVHWVVRHPLVRFVSSLRGDHRLLEHGESLLAPVLAAAPARRRDLLAALSAIVAHPGNRTAAAAAAHVSRSVFYQRLDLAERLLGVDLDDGEVVAALHLALVVHRAHRSPGLALSRGRSASRADRYDDRDERGRR</sequence>
<feature type="compositionally biased region" description="Basic and acidic residues" evidence="1">
    <location>
        <begin position="556"/>
        <end position="570"/>
    </location>
</feature>
<keyword evidence="5" id="KW-1185">Reference proteome</keyword>
<dbReference type="Gene3D" id="1.10.10.2840">
    <property type="entry name" value="PucR C-terminal helix-turn-helix domain"/>
    <property type="match status" value="1"/>
</dbReference>
<dbReference type="RefSeq" id="WP_408905902.1">
    <property type="nucleotide sequence ID" value="NZ_JAROCE010000005.1"/>
</dbReference>
<dbReference type="Pfam" id="PF07905">
    <property type="entry name" value="PucR"/>
    <property type="match status" value="1"/>
</dbReference>
<feature type="region of interest" description="Disordered" evidence="1">
    <location>
        <begin position="1"/>
        <end position="21"/>
    </location>
</feature>
<comment type="caution">
    <text evidence="4">The sequence shown here is derived from an EMBL/GenBank/DDBJ whole genome shotgun (WGS) entry which is preliminary data.</text>
</comment>
<feature type="region of interest" description="Disordered" evidence="1">
    <location>
        <begin position="548"/>
        <end position="570"/>
    </location>
</feature>
<evidence type="ECO:0000259" key="2">
    <source>
        <dbReference type="Pfam" id="PF07905"/>
    </source>
</evidence>
<name>A0ABW9GIV4_9MICO</name>
<evidence type="ECO:0000313" key="4">
    <source>
        <dbReference type="EMBL" id="MFM2721605.1"/>
    </source>
</evidence>